<sequence>MDLQILNSRKFEVNPTSLNSSIISISKNCLIKSKFMQPKSKMENKSFSRSRWCKNFCRLDKRHKIKNSFVANDVEMESTNL</sequence>
<proteinExistence type="predicted"/>
<keyword evidence="2" id="KW-1185">Reference proteome</keyword>
<evidence type="ECO:0000313" key="2">
    <source>
        <dbReference type="Proteomes" id="UP000824120"/>
    </source>
</evidence>
<evidence type="ECO:0000313" key="1">
    <source>
        <dbReference type="EMBL" id="KAG5615359.1"/>
    </source>
</evidence>
<dbReference type="Proteomes" id="UP000824120">
    <property type="component" value="Chromosome 3"/>
</dbReference>
<name>A0A9J5ZTQ1_SOLCO</name>
<dbReference type="EMBL" id="JACXVP010000003">
    <property type="protein sequence ID" value="KAG5615359.1"/>
    <property type="molecule type" value="Genomic_DNA"/>
</dbReference>
<organism evidence="1 2">
    <name type="scientific">Solanum commersonii</name>
    <name type="common">Commerson's wild potato</name>
    <name type="synonym">Commerson's nightshade</name>
    <dbReference type="NCBI Taxonomy" id="4109"/>
    <lineage>
        <taxon>Eukaryota</taxon>
        <taxon>Viridiplantae</taxon>
        <taxon>Streptophyta</taxon>
        <taxon>Embryophyta</taxon>
        <taxon>Tracheophyta</taxon>
        <taxon>Spermatophyta</taxon>
        <taxon>Magnoliopsida</taxon>
        <taxon>eudicotyledons</taxon>
        <taxon>Gunneridae</taxon>
        <taxon>Pentapetalae</taxon>
        <taxon>asterids</taxon>
        <taxon>lamiids</taxon>
        <taxon>Solanales</taxon>
        <taxon>Solanaceae</taxon>
        <taxon>Solanoideae</taxon>
        <taxon>Solaneae</taxon>
        <taxon>Solanum</taxon>
    </lineage>
</organism>
<accession>A0A9J5ZTQ1</accession>
<comment type="caution">
    <text evidence="1">The sequence shown here is derived from an EMBL/GenBank/DDBJ whole genome shotgun (WGS) entry which is preliminary data.</text>
</comment>
<gene>
    <name evidence="1" type="ORF">H5410_015183</name>
</gene>
<protein>
    <submittedName>
        <fullName evidence="1">Uncharacterized protein</fullName>
    </submittedName>
</protein>
<dbReference type="AlphaFoldDB" id="A0A9J5ZTQ1"/>
<reference evidence="1 2" key="1">
    <citation type="submission" date="2020-09" db="EMBL/GenBank/DDBJ databases">
        <title>De no assembly of potato wild relative species, Solanum commersonii.</title>
        <authorList>
            <person name="Cho K."/>
        </authorList>
    </citation>
    <scope>NUCLEOTIDE SEQUENCE [LARGE SCALE GENOMIC DNA]</scope>
    <source>
        <strain evidence="1">LZ3.2</strain>
        <tissue evidence="1">Leaf</tissue>
    </source>
</reference>